<organism evidence="9 10">
    <name type="scientific">Engystomops pustulosus</name>
    <name type="common">Tungara frog</name>
    <name type="synonym">Physalaemus pustulosus</name>
    <dbReference type="NCBI Taxonomy" id="76066"/>
    <lineage>
        <taxon>Eukaryota</taxon>
        <taxon>Metazoa</taxon>
        <taxon>Chordata</taxon>
        <taxon>Craniata</taxon>
        <taxon>Vertebrata</taxon>
        <taxon>Euteleostomi</taxon>
        <taxon>Amphibia</taxon>
        <taxon>Batrachia</taxon>
        <taxon>Anura</taxon>
        <taxon>Neobatrachia</taxon>
        <taxon>Hyloidea</taxon>
        <taxon>Leptodactylidae</taxon>
        <taxon>Leiuperinae</taxon>
        <taxon>Engystomops</taxon>
    </lineage>
</organism>
<feature type="chain" id="PRO_5043899619" description="EMI domain-containing protein" evidence="7">
    <location>
        <begin position="31"/>
        <end position="790"/>
    </location>
</feature>
<evidence type="ECO:0000256" key="1">
    <source>
        <dbReference type="ARBA" id="ARBA00004613"/>
    </source>
</evidence>
<feature type="domain" description="EMI" evidence="8">
    <location>
        <begin position="64"/>
        <end position="140"/>
    </location>
</feature>
<evidence type="ECO:0000313" key="9">
    <source>
        <dbReference type="EMBL" id="KAG8565416.1"/>
    </source>
</evidence>
<dbReference type="Pfam" id="PF07546">
    <property type="entry name" value="EMI"/>
    <property type="match status" value="1"/>
</dbReference>
<keyword evidence="4" id="KW-1015">Disulfide bond</keyword>
<feature type="region of interest" description="Disordered" evidence="6">
    <location>
        <begin position="158"/>
        <end position="197"/>
    </location>
</feature>
<dbReference type="EMBL" id="WNYA01000006">
    <property type="protein sequence ID" value="KAG8565416.1"/>
    <property type="molecule type" value="Genomic_DNA"/>
</dbReference>
<dbReference type="InterPro" id="IPR050392">
    <property type="entry name" value="Collagen/C1q_domain"/>
</dbReference>
<dbReference type="GO" id="GO:0005576">
    <property type="term" value="C:extracellular region"/>
    <property type="evidence" value="ECO:0007669"/>
    <property type="project" value="UniProtKB-SubCell"/>
</dbReference>
<proteinExistence type="predicted"/>
<dbReference type="PANTHER" id="PTHR15427:SF2">
    <property type="entry name" value="EMILIN-3"/>
    <property type="match status" value="1"/>
</dbReference>
<dbReference type="PANTHER" id="PTHR15427">
    <property type="entry name" value="EMILIN ELASTIN MICROFIBRIL INTERFACE-LOCATED PROTEIN ELASTIN MICROFIBRIL INTERFACER"/>
    <property type="match status" value="1"/>
</dbReference>
<reference evidence="9" key="1">
    <citation type="thesis" date="2020" institute="ProQuest LLC" country="789 East Eisenhower Parkway, Ann Arbor, MI, USA">
        <title>Comparative Genomics and Chromosome Evolution.</title>
        <authorList>
            <person name="Mudd A.B."/>
        </authorList>
    </citation>
    <scope>NUCLEOTIDE SEQUENCE</scope>
    <source>
        <strain evidence="9">237g6f4</strain>
        <tissue evidence="9">Blood</tissue>
    </source>
</reference>
<keyword evidence="5" id="KW-0175">Coiled coil</keyword>
<keyword evidence="10" id="KW-1185">Reference proteome</keyword>
<evidence type="ECO:0000256" key="2">
    <source>
        <dbReference type="ARBA" id="ARBA00022525"/>
    </source>
</evidence>
<evidence type="ECO:0000313" key="10">
    <source>
        <dbReference type="Proteomes" id="UP000824782"/>
    </source>
</evidence>
<evidence type="ECO:0000256" key="7">
    <source>
        <dbReference type="SAM" id="SignalP"/>
    </source>
</evidence>
<evidence type="ECO:0000256" key="4">
    <source>
        <dbReference type="ARBA" id="ARBA00023157"/>
    </source>
</evidence>
<gene>
    <name evidence="9" type="ORF">GDO81_012840</name>
</gene>
<name>A0AAV7B1J3_ENGPU</name>
<comment type="subcellular location">
    <subcellularLocation>
        <location evidence="1">Secreted</location>
    </subcellularLocation>
</comment>
<comment type="caution">
    <text evidence="9">The sequence shown here is derived from an EMBL/GenBank/DDBJ whole genome shotgun (WGS) entry which is preliminary data.</text>
</comment>
<evidence type="ECO:0000256" key="6">
    <source>
        <dbReference type="SAM" id="MobiDB-lite"/>
    </source>
</evidence>
<keyword evidence="2" id="KW-0964">Secreted</keyword>
<dbReference type="Gene3D" id="1.10.287.1490">
    <property type="match status" value="1"/>
</dbReference>
<accession>A0AAV7B1J3</accession>
<evidence type="ECO:0000259" key="8">
    <source>
        <dbReference type="PROSITE" id="PS51041"/>
    </source>
</evidence>
<feature type="coiled-coil region" evidence="5">
    <location>
        <begin position="416"/>
        <end position="443"/>
    </location>
</feature>
<sequence length="790" mass="87280">MRRMETRLRRILFSVAVSLCLSGSLSPADAKGTYYPPPANGRFIHSLYTSGSQPQTYGKPITKHRNYCVYVVEKNVTCTLQDGTEPYIKAEYLKCSWGPKCPGTVMYRTLFRPKYKIGYKMVTELQWRCCPGHSGDSCQDGPPVQQGYLPPYMAPKAASGQKLFPPPKTPPNYSKLQPETLPEPPVSPKKSGYGRKLSPVFGERLDRVEEEVRRLSQSYDNLQGVVSGLGDSLRLAIQEDTSKMIGSLVSGPSSSSQSSVGFGMIPEAMAESPHVTGDLTGKVAEVSEMLRSKTELLEEVNGMVMGHEAQLQHLLEAARPSPLTSTEMLEQYLEGKLAESHAKLLDGIEARLQKIQGSCDVKVQSVQKQCQDSEQAAGHRMQQEMDGREVAMRREILGLTARVQGMSAPEGCCGRLDELSRRVEELERSMRQLTEDHHTLSQKVDVELNRLMLEPQIGVRLDEVESRLNYTEEGVRRCCQEGEERGHVLAELDGVRASVDDKVRVLEERLLTAVGELTNVSAPLALDGAVIPLLDAHLSGIRKEGLESLEGVQSRLAAVEDLCAAGCSTPKVESLVDIHTDLSQCIKQNQDVQKQLGHLNNTILGLKRQLERQREEALQGEITLLQVNLRSVGRSLHGLEETVTKYADTVVQVNSTAEERGARLSEELVTVQGQIDGQNNELRTSRSQLLGLRGDMERMKARLAGQMGTCQSLARELQGEMSKFEHRVAQVEGSCGSQDTSLLGYLDQVNSTLVSHEQGLEILRHELSKINHQAPSLELPPTTQETPGKK</sequence>
<keyword evidence="3 7" id="KW-0732">Signal</keyword>
<dbReference type="InterPro" id="IPR011489">
    <property type="entry name" value="EMI_domain"/>
</dbReference>
<dbReference type="PROSITE" id="PS51041">
    <property type="entry name" value="EMI"/>
    <property type="match status" value="1"/>
</dbReference>
<feature type="signal peptide" evidence="7">
    <location>
        <begin position="1"/>
        <end position="30"/>
    </location>
</feature>
<evidence type="ECO:0000256" key="5">
    <source>
        <dbReference type="SAM" id="Coils"/>
    </source>
</evidence>
<evidence type="ECO:0000256" key="3">
    <source>
        <dbReference type="ARBA" id="ARBA00022729"/>
    </source>
</evidence>
<dbReference type="Proteomes" id="UP000824782">
    <property type="component" value="Unassembled WGS sequence"/>
</dbReference>
<protein>
    <recommendedName>
        <fullName evidence="8">EMI domain-containing protein</fullName>
    </recommendedName>
</protein>
<dbReference type="GO" id="GO:0031012">
    <property type="term" value="C:extracellular matrix"/>
    <property type="evidence" value="ECO:0007669"/>
    <property type="project" value="TreeGrafter"/>
</dbReference>
<dbReference type="AlphaFoldDB" id="A0AAV7B1J3"/>